<dbReference type="EMBL" id="QMPY01000028">
    <property type="protein sequence ID" value="RLE08381.1"/>
    <property type="molecule type" value="Genomic_DNA"/>
</dbReference>
<organism evidence="8 9">
    <name type="scientific">Aerophobetes bacterium</name>
    <dbReference type="NCBI Taxonomy" id="2030807"/>
    <lineage>
        <taxon>Bacteria</taxon>
        <taxon>Candidatus Aerophobota</taxon>
    </lineage>
</organism>
<evidence type="ECO:0000256" key="7">
    <source>
        <dbReference type="ARBA" id="ARBA00023237"/>
    </source>
</evidence>
<evidence type="ECO:0000256" key="2">
    <source>
        <dbReference type="ARBA" id="ARBA00022448"/>
    </source>
</evidence>
<evidence type="ECO:0000256" key="4">
    <source>
        <dbReference type="ARBA" id="ARBA00022692"/>
    </source>
</evidence>
<keyword evidence="2" id="KW-0813">Transport</keyword>
<feature type="non-terminal residue" evidence="8">
    <location>
        <position position="533"/>
    </location>
</feature>
<dbReference type="AlphaFoldDB" id="A0A662D2K3"/>
<dbReference type="InterPro" id="IPR036942">
    <property type="entry name" value="Beta-barrel_TonB_sf"/>
</dbReference>
<dbReference type="PANTHER" id="PTHR30069">
    <property type="entry name" value="TONB-DEPENDENT OUTER MEMBRANE RECEPTOR"/>
    <property type="match status" value="1"/>
</dbReference>
<keyword evidence="7" id="KW-0998">Cell outer membrane</keyword>
<dbReference type="SUPFAM" id="SSF56935">
    <property type="entry name" value="Porins"/>
    <property type="match status" value="1"/>
</dbReference>
<keyword evidence="6" id="KW-0472">Membrane</keyword>
<accession>A0A662D2K3</accession>
<dbReference type="Proteomes" id="UP000277457">
    <property type="component" value="Unassembled WGS sequence"/>
</dbReference>
<dbReference type="InterPro" id="IPR039426">
    <property type="entry name" value="TonB-dep_rcpt-like"/>
</dbReference>
<evidence type="ECO:0000313" key="9">
    <source>
        <dbReference type="Proteomes" id="UP000277457"/>
    </source>
</evidence>
<dbReference type="GO" id="GO:0044718">
    <property type="term" value="P:siderophore transmembrane transport"/>
    <property type="evidence" value="ECO:0007669"/>
    <property type="project" value="TreeGrafter"/>
</dbReference>
<evidence type="ECO:0000256" key="3">
    <source>
        <dbReference type="ARBA" id="ARBA00022452"/>
    </source>
</evidence>
<dbReference type="Gene3D" id="2.40.170.20">
    <property type="entry name" value="TonB-dependent receptor, beta-barrel domain"/>
    <property type="match status" value="1"/>
</dbReference>
<evidence type="ECO:0000256" key="6">
    <source>
        <dbReference type="ARBA" id="ARBA00023136"/>
    </source>
</evidence>
<reference evidence="8 9" key="1">
    <citation type="submission" date="2018-06" db="EMBL/GenBank/DDBJ databases">
        <title>Extensive metabolic versatility and redundancy in microbially diverse, dynamic hydrothermal sediments.</title>
        <authorList>
            <person name="Dombrowski N."/>
            <person name="Teske A."/>
            <person name="Baker B.J."/>
        </authorList>
    </citation>
    <scope>NUCLEOTIDE SEQUENCE [LARGE SCALE GENOMIC DNA]</scope>
    <source>
        <strain evidence="8">B7_G13</strain>
    </source>
</reference>
<keyword evidence="5" id="KW-0732">Signal</keyword>
<dbReference type="GO" id="GO:0009279">
    <property type="term" value="C:cell outer membrane"/>
    <property type="evidence" value="ECO:0007669"/>
    <property type="project" value="UniProtKB-SubCell"/>
</dbReference>
<protein>
    <recommendedName>
        <fullName evidence="10">TonB-dependent receptor</fullName>
    </recommendedName>
</protein>
<evidence type="ECO:0000313" key="8">
    <source>
        <dbReference type="EMBL" id="RLE08381.1"/>
    </source>
</evidence>
<evidence type="ECO:0000256" key="5">
    <source>
        <dbReference type="ARBA" id="ARBA00022729"/>
    </source>
</evidence>
<evidence type="ECO:0000256" key="1">
    <source>
        <dbReference type="ARBA" id="ARBA00004571"/>
    </source>
</evidence>
<comment type="caution">
    <text evidence="8">The sequence shown here is derived from an EMBL/GenBank/DDBJ whole genome shotgun (WGS) entry which is preliminary data.</text>
</comment>
<dbReference type="PANTHER" id="PTHR30069:SF29">
    <property type="entry name" value="HEMOGLOBIN AND HEMOGLOBIN-HAPTOGLOBIN-BINDING PROTEIN 1-RELATED"/>
    <property type="match status" value="1"/>
</dbReference>
<keyword evidence="4" id="KW-0812">Transmembrane</keyword>
<proteinExistence type="predicted"/>
<evidence type="ECO:0008006" key="10">
    <source>
        <dbReference type="Google" id="ProtNLM"/>
    </source>
</evidence>
<comment type="subcellular location">
    <subcellularLocation>
        <location evidence="1">Cell outer membrane</location>
        <topology evidence="1">Multi-pass membrane protein</topology>
    </subcellularLocation>
</comment>
<name>A0A662D2K3_UNCAE</name>
<dbReference type="GO" id="GO:0015344">
    <property type="term" value="F:siderophore uptake transmembrane transporter activity"/>
    <property type="evidence" value="ECO:0007669"/>
    <property type="project" value="TreeGrafter"/>
</dbReference>
<sequence length="533" mass="61426">MIKIIFLAIFLIFLSNPLWAQETQPLPRKLPTIIVRGEDKSYLEIIRTKGPAQMSYRGQKELIRPPLETFLAKKPYYPPSYPTIERAPLVKVVPRERRGISPPPLPRPSLSTLFGSYDELIWPLEYPRGEEFIGMSYRGQKELIRPPLEIPPREKTVPAPKREKLSLPYLGFSAYLGKDNNFGYLLNYGKKEKEEKNVCFFTLERDFTSHYVKYENSSVKFLPKEGDRARLDLSWDLSEERKFSLGLEGSQGKMDFPKGEGSKNKLGIKGDWRFQGGENTFKVKGWAEKSGIDDPYQEWEGLGYGAQVEMEMGELPLSLGIDADWEVLNNGSTRHKNQSHFWIRSKAIAVGNIKGLAVSARIGTKGIGNRQEFLPYLNILYQVNPRMRIKITGEKEFYLSKFSDLYISNDYVEVNPEVGPSNTWNYKLGLEYKASSRMDISFEAFHREGEEVIWNKEDRTELPVRPINADILLQGGRLRLLHRFSDNFEQEFVYTHQEAKNTVSPGKVVPYLPQILGEFSLKWSQNDWDVEAK</sequence>
<keyword evidence="3" id="KW-1134">Transmembrane beta strand</keyword>
<gene>
    <name evidence="8" type="ORF">DRZ78_01170</name>
</gene>